<name>A0ABP1G9F1_9CHLO</name>
<feature type="region of interest" description="Disordered" evidence="1">
    <location>
        <begin position="69"/>
        <end position="95"/>
    </location>
</feature>
<evidence type="ECO:0000313" key="3">
    <source>
        <dbReference type="EMBL" id="CAL5226673.1"/>
    </source>
</evidence>
<keyword evidence="2" id="KW-1133">Transmembrane helix</keyword>
<keyword evidence="2" id="KW-0472">Membrane</keyword>
<proteinExistence type="predicted"/>
<gene>
    <name evidence="3" type="primary">g9523</name>
    <name evidence="3" type="ORF">VP750_LOCUS8579</name>
</gene>
<feature type="transmembrane region" description="Helical" evidence="2">
    <location>
        <begin position="32"/>
        <end position="52"/>
    </location>
</feature>
<comment type="caution">
    <text evidence="3">The sequence shown here is derived from an EMBL/GenBank/DDBJ whole genome shotgun (WGS) entry which is preliminary data.</text>
</comment>
<evidence type="ECO:0000256" key="2">
    <source>
        <dbReference type="SAM" id="Phobius"/>
    </source>
</evidence>
<sequence>MFKKKGVKQATVVLTNTEDVDPDHLAMIDMRFGTVLVGLLLVGAAVAQDIAAPEGRKMLRDITNNNCGGGGITNNNGGSDGANDIVNNNGCSPSP</sequence>
<feature type="compositionally biased region" description="Polar residues" evidence="1">
    <location>
        <begin position="85"/>
        <end position="95"/>
    </location>
</feature>
<organism evidence="3 4">
    <name type="scientific">Coccomyxa viridis</name>
    <dbReference type="NCBI Taxonomy" id="1274662"/>
    <lineage>
        <taxon>Eukaryota</taxon>
        <taxon>Viridiplantae</taxon>
        <taxon>Chlorophyta</taxon>
        <taxon>core chlorophytes</taxon>
        <taxon>Trebouxiophyceae</taxon>
        <taxon>Trebouxiophyceae incertae sedis</taxon>
        <taxon>Coccomyxaceae</taxon>
        <taxon>Coccomyxa</taxon>
    </lineage>
</organism>
<keyword evidence="4" id="KW-1185">Reference proteome</keyword>
<evidence type="ECO:0000256" key="1">
    <source>
        <dbReference type="SAM" id="MobiDB-lite"/>
    </source>
</evidence>
<evidence type="ECO:0000313" key="4">
    <source>
        <dbReference type="Proteomes" id="UP001497392"/>
    </source>
</evidence>
<reference evidence="3 4" key="1">
    <citation type="submission" date="2024-06" db="EMBL/GenBank/DDBJ databases">
        <authorList>
            <person name="Kraege A."/>
            <person name="Thomma B."/>
        </authorList>
    </citation>
    <scope>NUCLEOTIDE SEQUENCE [LARGE SCALE GENOMIC DNA]</scope>
</reference>
<accession>A0ABP1G9F1</accession>
<keyword evidence="2" id="KW-0812">Transmembrane</keyword>
<protein>
    <submittedName>
        <fullName evidence="3">G9523 protein</fullName>
    </submittedName>
</protein>
<dbReference type="Proteomes" id="UP001497392">
    <property type="component" value="Unassembled WGS sequence"/>
</dbReference>
<dbReference type="EMBL" id="CAXHTA020000016">
    <property type="protein sequence ID" value="CAL5226673.1"/>
    <property type="molecule type" value="Genomic_DNA"/>
</dbReference>